<keyword evidence="3" id="KW-1185">Reference proteome</keyword>
<comment type="caution">
    <text evidence="2">The sequence shown here is derived from an EMBL/GenBank/DDBJ whole genome shotgun (WGS) entry which is preliminary data.</text>
</comment>
<sequence>MEKLIVKTGVYSFLIALLIGVVFFKDTTVVKYDGSAVTELIQLPLRQYLFKLLRFSSLLSLVAMAIAWISRYFVITKEKTRFGVLLKSYIIAFLLVLLIIFSVACILFLLNRP</sequence>
<reference evidence="2 3" key="1">
    <citation type="submission" date="2018-07" db="EMBL/GenBank/DDBJ databases">
        <title>Genomic Encyclopedia of Type Strains, Phase III (KMG-III): the genomes of soil and plant-associated and newly described type strains.</title>
        <authorList>
            <person name="Whitman W."/>
        </authorList>
    </citation>
    <scope>NUCLEOTIDE SEQUENCE [LARGE SCALE GENOMIC DNA]</scope>
    <source>
        <strain evidence="2 3">CECT 8333</strain>
    </source>
</reference>
<dbReference type="OrthoDB" id="2643644at2"/>
<dbReference type="AlphaFoldDB" id="A0A369BIL5"/>
<name>A0A369BIL5_9BACL</name>
<keyword evidence="1" id="KW-1133">Transmembrane helix</keyword>
<accession>A0A369BIL5</accession>
<keyword evidence="1" id="KW-0472">Membrane</keyword>
<feature type="transmembrane region" description="Helical" evidence="1">
    <location>
        <begin position="48"/>
        <end position="69"/>
    </location>
</feature>
<feature type="transmembrane region" description="Helical" evidence="1">
    <location>
        <begin position="89"/>
        <end position="110"/>
    </location>
</feature>
<evidence type="ECO:0000313" key="3">
    <source>
        <dbReference type="Proteomes" id="UP000253090"/>
    </source>
</evidence>
<keyword evidence="1" id="KW-0812">Transmembrane</keyword>
<proteinExistence type="predicted"/>
<dbReference type="RefSeq" id="WP_114495990.1">
    <property type="nucleotide sequence ID" value="NZ_QPJW01000002.1"/>
</dbReference>
<dbReference type="EMBL" id="QPJW01000002">
    <property type="protein sequence ID" value="RCX21430.1"/>
    <property type="molecule type" value="Genomic_DNA"/>
</dbReference>
<protein>
    <submittedName>
        <fullName evidence="2">Uncharacterized protein</fullName>
    </submittedName>
</protein>
<dbReference type="Proteomes" id="UP000253090">
    <property type="component" value="Unassembled WGS sequence"/>
</dbReference>
<evidence type="ECO:0000256" key="1">
    <source>
        <dbReference type="SAM" id="Phobius"/>
    </source>
</evidence>
<evidence type="ECO:0000313" key="2">
    <source>
        <dbReference type="EMBL" id="RCX21430.1"/>
    </source>
</evidence>
<gene>
    <name evidence="2" type="ORF">DFP94_102183</name>
</gene>
<organism evidence="2 3">
    <name type="scientific">Fontibacillus phaseoli</name>
    <dbReference type="NCBI Taxonomy" id="1416533"/>
    <lineage>
        <taxon>Bacteria</taxon>
        <taxon>Bacillati</taxon>
        <taxon>Bacillota</taxon>
        <taxon>Bacilli</taxon>
        <taxon>Bacillales</taxon>
        <taxon>Paenibacillaceae</taxon>
        <taxon>Fontibacillus</taxon>
    </lineage>
</organism>